<dbReference type="SUPFAM" id="SSF51316">
    <property type="entry name" value="Mss4-like"/>
    <property type="match status" value="2"/>
</dbReference>
<evidence type="ECO:0000313" key="8">
    <source>
        <dbReference type="Proteomes" id="UP001187682"/>
    </source>
</evidence>
<dbReference type="Pfam" id="PF04828">
    <property type="entry name" value="GFA"/>
    <property type="match status" value="1"/>
</dbReference>
<dbReference type="PANTHER" id="PTHR33337">
    <property type="entry name" value="GFA DOMAIN-CONTAINING PROTEIN"/>
    <property type="match status" value="1"/>
</dbReference>
<dbReference type="Gene3D" id="3.90.1590.10">
    <property type="entry name" value="glutathione-dependent formaldehyde- activating enzyme (gfa)"/>
    <property type="match status" value="1"/>
</dbReference>
<dbReference type="InterPro" id="IPR011057">
    <property type="entry name" value="Mss4-like_sf"/>
</dbReference>
<evidence type="ECO:0000256" key="3">
    <source>
        <dbReference type="ARBA" id="ARBA00022833"/>
    </source>
</evidence>
<accession>A0AAE8MTB1</accession>
<sequence length="401" mass="44317">MGEEETVEITSQCLCKAHVFMASVKASALPLSFMLCHCESCRHKTGCLYFSDVRWPGAADVDLSGLQKYYFSETLVDYFCGECYSPMFCKRTDPGAKAGVCTGSLSSSAPNLLEYGSHIFVGDTLDGGATPWLRKGHISGQHLRRWKGWNETSNRAGEELPPSWPEPSSLPKPEGKVLPGTTPFYCHCRGVNLLLRSAADLAMVPEGDLPWYVDPTSHKYLVTSCACELCRRSCGADMTSWTYAALTHVEFPTAAAAAGDDASPEARPFPLSATALKEAVSAKDRDPRLGTLEFYQSSPEVERYHCSRCSAQIFYVVSDRPDMVEIAVGLISHPSGARAEGLLRWDYASLADDEGRAGGWRDGLIGETRREREEWRVERGYPEVWRKVREESLKARSVVLS</sequence>
<evidence type="ECO:0000256" key="4">
    <source>
        <dbReference type="ARBA" id="ARBA00023239"/>
    </source>
</evidence>
<comment type="similarity">
    <text evidence="1">Belongs to the Gfa family.</text>
</comment>
<keyword evidence="8" id="KW-1185">Reference proteome</keyword>
<keyword evidence="3" id="KW-0862">Zinc</keyword>
<dbReference type="Gene3D" id="2.170.150.70">
    <property type="match status" value="1"/>
</dbReference>
<dbReference type="Proteomes" id="UP001187682">
    <property type="component" value="Unassembled WGS sequence"/>
</dbReference>
<proteinExistence type="inferred from homology"/>
<evidence type="ECO:0000313" key="7">
    <source>
        <dbReference type="EMBL" id="SPN98446.1"/>
    </source>
</evidence>
<dbReference type="GO" id="GO:0046872">
    <property type="term" value="F:metal ion binding"/>
    <property type="evidence" value="ECO:0007669"/>
    <property type="project" value="UniProtKB-KW"/>
</dbReference>
<feature type="domain" description="CENP-V/GFA" evidence="6">
    <location>
        <begin position="9"/>
        <end position="133"/>
    </location>
</feature>
<evidence type="ECO:0000256" key="5">
    <source>
        <dbReference type="SAM" id="MobiDB-lite"/>
    </source>
</evidence>
<keyword evidence="4" id="KW-0456">Lyase</keyword>
<gene>
    <name evidence="7" type="ORF">DNG_01490</name>
</gene>
<comment type="caution">
    <text evidence="7">The sequence shown here is derived from an EMBL/GenBank/DDBJ whole genome shotgun (WGS) entry which is preliminary data.</text>
</comment>
<dbReference type="AlphaFoldDB" id="A0AAE8MTB1"/>
<dbReference type="EMBL" id="ONZQ02000002">
    <property type="protein sequence ID" value="SPN98446.1"/>
    <property type="molecule type" value="Genomic_DNA"/>
</dbReference>
<evidence type="ECO:0000256" key="2">
    <source>
        <dbReference type="ARBA" id="ARBA00022723"/>
    </source>
</evidence>
<evidence type="ECO:0000256" key="1">
    <source>
        <dbReference type="ARBA" id="ARBA00005495"/>
    </source>
</evidence>
<reference evidence="7" key="1">
    <citation type="submission" date="2018-03" db="EMBL/GenBank/DDBJ databases">
        <authorList>
            <person name="Guldener U."/>
        </authorList>
    </citation>
    <scope>NUCLEOTIDE SEQUENCE</scope>
</reference>
<dbReference type="PANTHER" id="PTHR33337:SF32">
    <property type="entry name" value="DUF636 DOMAIN PROTEIN (AFU_ORTHOLOGUE AFUA_7G04120)"/>
    <property type="match status" value="1"/>
</dbReference>
<dbReference type="PROSITE" id="PS51891">
    <property type="entry name" value="CENP_V_GFA"/>
    <property type="match status" value="1"/>
</dbReference>
<feature type="region of interest" description="Disordered" evidence="5">
    <location>
        <begin position="153"/>
        <end position="172"/>
    </location>
</feature>
<protein>
    <recommendedName>
        <fullName evidence="6">CENP-V/GFA domain-containing protein</fullName>
    </recommendedName>
</protein>
<name>A0AAE8MTB1_9PEZI</name>
<keyword evidence="2" id="KW-0479">Metal-binding</keyword>
<evidence type="ECO:0000259" key="6">
    <source>
        <dbReference type="PROSITE" id="PS51891"/>
    </source>
</evidence>
<dbReference type="GO" id="GO:0016846">
    <property type="term" value="F:carbon-sulfur lyase activity"/>
    <property type="evidence" value="ECO:0007669"/>
    <property type="project" value="InterPro"/>
</dbReference>
<dbReference type="InterPro" id="IPR006913">
    <property type="entry name" value="CENP-V/GFA"/>
</dbReference>
<organism evidence="7 8">
    <name type="scientific">Cephalotrichum gorgonifer</name>
    <dbReference type="NCBI Taxonomy" id="2041049"/>
    <lineage>
        <taxon>Eukaryota</taxon>
        <taxon>Fungi</taxon>
        <taxon>Dikarya</taxon>
        <taxon>Ascomycota</taxon>
        <taxon>Pezizomycotina</taxon>
        <taxon>Sordariomycetes</taxon>
        <taxon>Hypocreomycetidae</taxon>
        <taxon>Microascales</taxon>
        <taxon>Microascaceae</taxon>
        <taxon>Cephalotrichum</taxon>
    </lineage>
</organism>